<accession>A0A7V7TY85</accession>
<dbReference type="Gene3D" id="2.60.40.3500">
    <property type="match status" value="1"/>
</dbReference>
<evidence type="ECO:0000256" key="2">
    <source>
        <dbReference type="ARBA" id="ARBA00011901"/>
    </source>
</evidence>
<dbReference type="GO" id="GO:0009253">
    <property type="term" value="P:peptidoglycan catabolic process"/>
    <property type="evidence" value="ECO:0007669"/>
    <property type="project" value="InterPro"/>
</dbReference>
<dbReference type="EC" id="3.5.1.28" evidence="2"/>
<dbReference type="InterPro" id="IPR050695">
    <property type="entry name" value="N-acetylmuramoyl_amidase_3"/>
</dbReference>
<evidence type="ECO:0000256" key="4">
    <source>
        <dbReference type="SAM" id="SignalP"/>
    </source>
</evidence>
<dbReference type="Pfam" id="PF01520">
    <property type="entry name" value="Amidase_3"/>
    <property type="match status" value="1"/>
</dbReference>
<dbReference type="CDD" id="cd02696">
    <property type="entry name" value="MurNAc-LAA"/>
    <property type="match status" value="1"/>
</dbReference>
<dbReference type="GO" id="GO:0030288">
    <property type="term" value="C:outer membrane-bounded periplasmic space"/>
    <property type="evidence" value="ECO:0007669"/>
    <property type="project" value="TreeGrafter"/>
</dbReference>
<dbReference type="SMART" id="SM00646">
    <property type="entry name" value="Ami_3"/>
    <property type="match status" value="1"/>
</dbReference>
<evidence type="ECO:0000313" key="6">
    <source>
        <dbReference type="EMBL" id="KAB0682090.1"/>
    </source>
</evidence>
<keyword evidence="4" id="KW-0732">Signal</keyword>
<dbReference type="Gene3D" id="3.40.630.40">
    <property type="entry name" value="Zn-dependent exopeptidases"/>
    <property type="match status" value="1"/>
</dbReference>
<sequence length="394" mass="42559">MLAALAAVALLLAGVLSRAEAAGDPVLTGFETRLVPNGFEADFRFAGTPRSRMMVLTGPNRVAIDFYDTVSAVKDLRIDANRMVAGLRQGLISNDRFRLVIELARPGIPELVTKTDGDKSTTTLRIVETDARTFRTSALSIGSETPVETGSIAAPAAEPKSYTVVIDAGHGGIDTGAIGKHGTQEKEVNLKFALALRDRLAADPRIHVVLTRDDDTYIPLGERSAIAQRAKANLFVSMHSDSIRYAALRGATVYTLSEKASDSLAREIADSENSADRFVDPQWREGAPEVFDILVELTRRETGDLSEHFAAGLVQELGRHDIRLIGNPKRSAGFRVLTAPDVPSVLLELGYLSNVDDEQLLLDESWRRDSAAAIASAISRFLGVEPVASAEPEK</sequence>
<evidence type="ECO:0000259" key="5">
    <source>
        <dbReference type="SMART" id="SM00646"/>
    </source>
</evidence>
<dbReference type="PANTHER" id="PTHR30404:SF0">
    <property type="entry name" value="N-ACETYLMURAMOYL-L-ALANINE AMIDASE AMIC"/>
    <property type="match status" value="1"/>
</dbReference>
<gene>
    <name evidence="6" type="ORF">F6X38_03065</name>
</gene>
<comment type="catalytic activity">
    <reaction evidence="1">
        <text>Hydrolyzes the link between N-acetylmuramoyl residues and L-amino acid residues in certain cell-wall glycopeptides.</text>
        <dbReference type="EC" id="3.5.1.28"/>
    </reaction>
</comment>
<feature type="domain" description="MurNAc-LAA" evidence="5">
    <location>
        <begin position="224"/>
        <end position="379"/>
    </location>
</feature>
<dbReference type="SUPFAM" id="SSF53187">
    <property type="entry name" value="Zn-dependent exopeptidases"/>
    <property type="match status" value="1"/>
</dbReference>
<evidence type="ECO:0000256" key="3">
    <source>
        <dbReference type="ARBA" id="ARBA00022801"/>
    </source>
</evidence>
<dbReference type="InterPro" id="IPR002508">
    <property type="entry name" value="MurNAc-LAA_cat"/>
</dbReference>
<comment type="caution">
    <text evidence="6">The sequence shown here is derived from an EMBL/GenBank/DDBJ whole genome shotgun (WGS) entry which is preliminary data.</text>
</comment>
<keyword evidence="7" id="KW-1185">Reference proteome</keyword>
<keyword evidence="3" id="KW-0378">Hydrolase</keyword>
<dbReference type="EMBL" id="VZDO01000002">
    <property type="protein sequence ID" value="KAB0682090.1"/>
    <property type="molecule type" value="Genomic_DNA"/>
</dbReference>
<feature type="signal peptide" evidence="4">
    <location>
        <begin position="1"/>
        <end position="21"/>
    </location>
</feature>
<dbReference type="PANTHER" id="PTHR30404">
    <property type="entry name" value="N-ACETYLMURAMOYL-L-ALANINE AMIDASE"/>
    <property type="match status" value="1"/>
</dbReference>
<dbReference type="AlphaFoldDB" id="A0A7V7TY85"/>
<dbReference type="Proteomes" id="UP000432089">
    <property type="component" value="Unassembled WGS sequence"/>
</dbReference>
<name>A0A7V7TY85_9HYPH</name>
<protein>
    <recommendedName>
        <fullName evidence="2">N-acetylmuramoyl-L-alanine amidase</fullName>
        <ecNumber evidence="2">3.5.1.28</ecNumber>
    </recommendedName>
</protein>
<evidence type="ECO:0000256" key="1">
    <source>
        <dbReference type="ARBA" id="ARBA00001561"/>
    </source>
</evidence>
<reference evidence="6 7" key="1">
    <citation type="submission" date="2019-09" db="EMBL/GenBank/DDBJ databases">
        <title>YIM 132180 draft genome.</title>
        <authorList>
            <person name="Zhang K."/>
        </authorList>
    </citation>
    <scope>NUCLEOTIDE SEQUENCE [LARGE SCALE GENOMIC DNA]</scope>
    <source>
        <strain evidence="6 7">YIM 132180</strain>
    </source>
</reference>
<dbReference type="GO" id="GO:0008745">
    <property type="term" value="F:N-acetylmuramoyl-L-alanine amidase activity"/>
    <property type="evidence" value="ECO:0007669"/>
    <property type="project" value="UniProtKB-EC"/>
</dbReference>
<organism evidence="6 7">
    <name type="scientific">Plantimonas leprariae</name>
    <dbReference type="NCBI Taxonomy" id="2615207"/>
    <lineage>
        <taxon>Bacteria</taxon>
        <taxon>Pseudomonadati</taxon>
        <taxon>Pseudomonadota</taxon>
        <taxon>Alphaproteobacteria</taxon>
        <taxon>Hyphomicrobiales</taxon>
        <taxon>Aurantimonadaceae</taxon>
        <taxon>Plantimonas</taxon>
    </lineage>
</organism>
<proteinExistence type="predicted"/>
<feature type="chain" id="PRO_5030944874" description="N-acetylmuramoyl-L-alanine amidase" evidence="4">
    <location>
        <begin position="22"/>
        <end position="394"/>
    </location>
</feature>
<evidence type="ECO:0000313" key="7">
    <source>
        <dbReference type="Proteomes" id="UP000432089"/>
    </source>
</evidence>